<gene>
    <name evidence="2" type="ORF">N866_06675</name>
</gene>
<keyword evidence="1" id="KW-0472">Membrane</keyword>
<feature type="transmembrane region" description="Helical" evidence="1">
    <location>
        <begin position="145"/>
        <end position="164"/>
    </location>
</feature>
<dbReference type="OrthoDB" id="4828592at2"/>
<feature type="transmembrane region" description="Helical" evidence="1">
    <location>
        <begin position="87"/>
        <end position="107"/>
    </location>
</feature>
<accession>A0A021VXG0</accession>
<evidence type="ECO:0000313" key="2">
    <source>
        <dbReference type="EMBL" id="EYR64720.1"/>
    </source>
</evidence>
<keyword evidence="1" id="KW-1133">Transmembrane helix</keyword>
<proteinExistence type="predicted"/>
<protein>
    <submittedName>
        <fullName evidence="2">Uncharacterized protein</fullName>
    </submittedName>
</protein>
<dbReference type="Proteomes" id="UP000019753">
    <property type="component" value="Unassembled WGS sequence"/>
</dbReference>
<dbReference type="AlphaFoldDB" id="A0A021VXG0"/>
<name>A0A021VXG0_9CELL</name>
<organism evidence="2 3">
    <name type="scientific">Actinotalea ferrariae CF5-4</name>
    <dbReference type="NCBI Taxonomy" id="948458"/>
    <lineage>
        <taxon>Bacteria</taxon>
        <taxon>Bacillati</taxon>
        <taxon>Actinomycetota</taxon>
        <taxon>Actinomycetes</taxon>
        <taxon>Micrococcales</taxon>
        <taxon>Cellulomonadaceae</taxon>
        <taxon>Actinotalea</taxon>
    </lineage>
</organism>
<sequence length="172" mass="18192">MNDRSTTAPTRTERLRLAWYLQRLSWALQDYPGRERRAAVLQVQEDTLAAAADVGMATAIDELGHPRALAERYVAQLDRPLPRWTSGAVAATLAAAALLYLGLAYAAGALETLEALGGGSVTTYPLGGEVVLTASDGAFSLESTVSWPGVLLVVAVAGVAFALASRVWRVLP</sequence>
<reference evidence="2 3" key="1">
    <citation type="submission" date="2014-01" db="EMBL/GenBank/DDBJ databases">
        <title>Actinotalea ferrariae CF5-4.</title>
        <authorList>
            <person name="Chen F."/>
            <person name="Li Y."/>
            <person name="Wang G."/>
        </authorList>
    </citation>
    <scope>NUCLEOTIDE SEQUENCE [LARGE SCALE GENOMIC DNA]</scope>
    <source>
        <strain evidence="2 3">CF5-4</strain>
    </source>
</reference>
<evidence type="ECO:0000256" key="1">
    <source>
        <dbReference type="SAM" id="Phobius"/>
    </source>
</evidence>
<keyword evidence="3" id="KW-1185">Reference proteome</keyword>
<dbReference type="RefSeq" id="WP_034222595.1">
    <property type="nucleotide sequence ID" value="NZ_AXCW01000021.1"/>
</dbReference>
<evidence type="ECO:0000313" key="3">
    <source>
        <dbReference type="Proteomes" id="UP000019753"/>
    </source>
</evidence>
<keyword evidence="1" id="KW-0812">Transmembrane</keyword>
<comment type="caution">
    <text evidence="2">The sequence shown here is derived from an EMBL/GenBank/DDBJ whole genome shotgun (WGS) entry which is preliminary data.</text>
</comment>
<dbReference type="EMBL" id="AXCW01000021">
    <property type="protein sequence ID" value="EYR64720.1"/>
    <property type="molecule type" value="Genomic_DNA"/>
</dbReference>